<reference evidence="2" key="1">
    <citation type="submission" date="2016-10" db="EMBL/GenBank/DDBJ databases">
        <authorList>
            <person name="Varghese N."/>
            <person name="Submissions S."/>
        </authorList>
    </citation>
    <scope>NUCLEOTIDE SEQUENCE [LARGE SCALE GENOMIC DNA]</scope>
    <source>
        <strain evidence="2">IBRC-M 10043</strain>
    </source>
</reference>
<accession>A0A1H8NDR3</accession>
<dbReference type="Proteomes" id="UP000198775">
    <property type="component" value="Unassembled WGS sequence"/>
</dbReference>
<organism evidence="1 2">
    <name type="scientific">Halorientalis persicus</name>
    <dbReference type="NCBI Taxonomy" id="1367881"/>
    <lineage>
        <taxon>Archaea</taxon>
        <taxon>Methanobacteriati</taxon>
        <taxon>Methanobacteriota</taxon>
        <taxon>Stenosarchaea group</taxon>
        <taxon>Halobacteria</taxon>
        <taxon>Halobacteriales</taxon>
        <taxon>Haloarculaceae</taxon>
        <taxon>Halorientalis</taxon>
    </lineage>
</organism>
<name>A0A1H8NDR3_9EURY</name>
<sequence>MTYTITLDRAACDGIFACLVRDDRFTEREDGLAGIEGEAADGPVSETATVTVSFDDDRLADAEQAAAACPVDAISVTEEGES</sequence>
<proteinExistence type="predicted"/>
<dbReference type="RefSeq" id="WP_092660425.1">
    <property type="nucleotide sequence ID" value="NZ_FOCX01000010.1"/>
</dbReference>
<evidence type="ECO:0000313" key="1">
    <source>
        <dbReference type="EMBL" id="SEO27609.1"/>
    </source>
</evidence>
<dbReference type="OrthoDB" id="241187at2157"/>
<dbReference type="EMBL" id="FOCX01000010">
    <property type="protein sequence ID" value="SEO27609.1"/>
    <property type="molecule type" value="Genomic_DNA"/>
</dbReference>
<dbReference type="Pfam" id="PF13459">
    <property type="entry name" value="Fer4_15"/>
    <property type="match status" value="1"/>
</dbReference>
<evidence type="ECO:0000313" key="2">
    <source>
        <dbReference type="Proteomes" id="UP000198775"/>
    </source>
</evidence>
<protein>
    <submittedName>
        <fullName evidence="1">Ferredoxin</fullName>
    </submittedName>
</protein>
<gene>
    <name evidence="1" type="ORF">SAMN05216388_1010112</name>
</gene>
<dbReference type="Gene3D" id="3.30.70.20">
    <property type="match status" value="1"/>
</dbReference>
<keyword evidence="2" id="KW-1185">Reference proteome</keyword>
<dbReference type="AlphaFoldDB" id="A0A1H8NDR3"/>
<dbReference type="SUPFAM" id="SSF54862">
    <property type="entry name" value="4Fe-4S ferredoxins"/>
    <property type="match status" value="1"/>
</dbReference>